<dbReference type="CDD" id="cd02440">
    <property type="entry name" value="AdoMet_MTases"/>
    <property type="match status" value="1"/>
</dbReference>
<name>E1IFW0_9CHLR</name>
<dbReference type="SUPFAM" id="SSF53335">
    <property type="entry name" value="S-adenosyl-L-methionine-dependent methyltransferases"/>
    <property type="match status" value="1"/>
</dbReference>
<keyword evidence="2" id="KW-0808">Transferase</keyword>
<dbReference type="Pfam" id="PF13649">
    <property type="entry name" value="Methyltransf_25"/>
    <property type="match status" value="1"/>
</dbReference>
<dbReference type="HOGENOM" id="CLU_117431_0_0_0"/>
<evidence type="ECO:0000313" key="4">
    <source>
        <dbReference type="EMBL" id="EFO79918.1"/>
    </source>
</evidence>
<evidence type="ECO:0000259" key="3">
    <source>
        <dbReference type="Pfam" id="PF13649"/>
    </source>
</evidence>
<dbReference type="PANTHER" id="PTHR43861:SF1">
    <property type="entry name" value="TRANS-ACONITATE 2-METHYLTRANSFERASE"/>
    <property type="match status" value="1"/>
</dbReference>
<dbReference type="Gene3D" id="3.40.50.150">
    <property type="entry name" value="Vaccinia Virus protein VP39"/>
    <property type="match status" value="1"/>
</dbReference>
<dbReference type="AlphaFoldDB" id="E1IFW0"/>
<dbReference type="GO" id="GO:0032259">
    <property type="term" value="P:methylation"/>
    <property type="evidence" value="ECO:0007669"/>
    <property type="project" value="UniProtKB-KW"/>
</dbReference>
<feature type="domain" description="Methyltransferase" evidence="3">
    <location>
        <begin position="44"/>
        <end position="133"/>
    </location>
</feature>
<dbReference type="STRING" id="765420.OSCT_2211"/>
<protein>
    <submittedName>
        <fullName evidence="4">Methyltransferase type 11</fullName>
    </submittedName>
</protein>
<sequence>MDPQTLAAYENQAAQIAERHRSVFPQRTHEMIGRFFQPGHLTADLGCGSGRDADWLSQHGFNVVGYDASPAMLAEAQRAYPHIPFVYASLPDLVEVPSATYTNILCNAVLMHLPAASLPAAVHAIARVLVPGGRIVLSYRGSSTDAEREADGRLFTPIHVADLIQILGLAGLDCLAHETQSDEQRPTVTWQVLAVERPA</sequence>
<accession>E1IFW0</accession>
<dbReference type="GO" id="GO:0008168">
    <property type="term" value="F:methyltransferase activity"/>
    <property type="evidence" value="ECO:0007669"/>
    <property type="project" value="UniProtKB-KW"/>
</dbReference>
<dbReference type="InterPro" id="IPR029063">
    <property type="entry name" value="SAM-dependent_MTases_sf"/>
</dbReference>
<comment type="caution">
    <text evidence="4">The sequence shown here is derived from an EMBL/GenBank/DDBJ whole genome shotgun (WGS) entry which is preliminary data.</text>
</comment>
<reference evidence="4 5" key="1">
    <citation type="journal article" date="2011" name="J. Bacteriol.">
        <title>Draft genome sequence of the anoxygenic filamentous phototrophic bacterium Oscillochloris trichoides subsp. DG-6.</title>
        <authorList>
            <person name="Kuznetsov B.B."/>
            <person name="Ivanovsky R.N."/>
            <person name="Keppen O.I."/>
            <person name="Sukhacheva M.V."/>
            <person name="Bumazhkin B.K."/>
            <person name="Patutina E.O."/>
            <person name="Beletsky A.V."/>
            <person name="Mardanov A.V."/>
            <person name="Baslerov R.V."/>
            <person name="Panteleeva A.N."/>
            <person name="Kolganova T.V."/>
            <person name="Ravin N.V."/>
            <person name="Skryabin K.G."/>
        </authorList>
    </citation>
    <scope>NUCLEOTIDE SEQUENCE [LARGE SCALE GENOMIC DNA]</scope>
    <source>
        <strain evidence="4 5">DG-6</strain>
    </source>
</reference>
<proteinExistence type="predicted"/>
<keyword evidence="5" id="KW-1185">Reference proteome</keyword>
<evidence type="ECO:0000256" key="2">
    <source>
        <dbReference type="ARBA" id="ARBA00022679"/>
    </source>
</evidence>
<dbReference type="Proteomes" id="UP000054010">
    <property type="component" value="Unassembled WGS sequence"/>
</dbReference>
<organism evidence="4 5">
    <name type="scientific">Oscillochloris trichoides DG-6</name>
    <dbReference type="NCBI Taxonomy" id="765420"/>
    <lineage>
        <taxon>Bacteria</taxon>
        <taxon>Bacillati</taxon>
        <taxon>Chloroflexota</taxon>
        <taxon>Chloroflexia</taxon>
        <taxon>Chloroflexales</taxon>
        <taxon>Chloroflexineae</taxon>
        <taxon>Oscillochloridaceae</taxon>
        <taxon>Oscillochloris</taxon>
    </lineage>
</organism>
<evidence type="ECO:0000313" key="5">
    <source>
        <dbReference type="Proteomes" id="UP000054010"/>
    </source>
</evidence>
<dbReference type="EMBL" id="ADVR01000096">
    <property type="protein sequence ID" value="EFO79918.1"/>
    <property type="molecule type" value="Genomic_DNA"/>
</dbReference>
<dbReference type="InterPro" id="IPR041698">
    <property type="entry name" value="Methyltransf_25"/>
</dbReference>
<dbReference type="OrthoDB" id="9804312at2"/>
<dbReference type="PANTHER" id="PTHR43861">
    <property type="entry name" value="TRANS-ACONITATE 2-METHYLTRANSFERASE-RELATED"/>
    <property type="match status" value="1"/>
</dbReference>
<evidence type="ECO:0000256" key="1">
    <source>
        <dbReference type="ARBA" id="ARBA00022603"/>
    </source>
</evidence>
<dbReference type="eggNOG" id="COG0500">
    <property type="taxonomic scope" value="Bacteria"/>
</dbReference>
<keyword evidence="1 4" id="KW-0489">Methyltransferase</keyword>
<gene>
    <name evidence="4" type="ORF">OSCT_2211</name>
</gene>